<feature type="domain" description="NADH:flavin oxidoreductase/NADH oxidase N-terminal" evidence="3">
    <location>
        <begin position="16"/>
        <end position="350"/>
    </location>
</feature>
<dbReference type="Pfam" id="PF00724">
    <property type="entry name" value="Oxidored_FMN"/>
    <property type="match status" value="1"/>
</dbReference>
<evidence type="ECO:0000256" key="2">
    <source>
        <dbReference type="ARBA" id="ARBA00023002"/>
    </source>
</evidence>
<dbReference type="AlphaFoldDB" id="A0A1L3JAQ2"/>
<evidence type="ECO:0000256" key="1">
    <source>
        <dbReference type="ARBA" id="ARBA00022630"/>
    </source>
</evidence>
<organism evidence="4 5">
    <name type="scientific">Sphingorhabdus lutea</name>
    <dbReference type="NCBI Taxonomy" id="1913578"/>
    <lineage>
        <taxon>Bacteria</taxon>
        <taxon>Pseudomonadati</taxon>
        <taxon>Pseudomonadota</taxon>
        <taxon>Alphaproteobacteria</taxon>
        <taxon>Sphingomonadales</taxon>
        <taxon>Sphingomonadaceae</taxon>
        <taxon>Sphingorhabdus</taxon>
    </lineage>
</organism>
<sequence>MVALNDNISLPCGAVVKNRLAKAAMTEGLADIYGAPTPELERLYRIWAHGGAGLLLSGNVQIDADHLERAGNVIIPEKPNADYISVMQKWTSAGAANGAHIWAQISHAGRQTMKTINPAPLAPSAVKLSLPGGQFAMPRAMSLQEVQALPARFANAAAICKKGGFTGVQIHAAHGYLLSQFLSPHSNKRSDIYGGSLENRARLLLDVVAAVRGAVGKDFPISVKLNSADFQRGGFAFTDSLTVAKWLEKSGIDLIEISGGTYEQPKLLGLEGMEAEEEQHIAASTIAREAYFVDFAIEMRKQLSIPLMVTGGFRSKAAMESALNQGGVDIIGIGRPMCVEPDGPQKLLNGAAALARPEHGLALLPKWLSFLRKIKLIRTIDGFAGQYYFYAQIYALGRTGKIDPMATPFSGLLLMGKTQKSWLKARRAALKR</sequence>
<keyword evidence="2" id="KW-0560">Oxidoreductase</keyword>
<dbReference type="RefSeq" id="WP_072558871.1">
    <property type="nucleotide sequence ID" value="NZ_CP018154.1"/>
</dbReference>
<evidence type="ECO:0000259" key="3">
    <source>
        <dbReference type="Pfam" id="PF00724"/>
    </source>
</evidence>
<dbReference type="Gene3D" id="3.20.20.70">
    <property type="entry name" value="Aldolase class I"/>
    <property type="match status" value="1"/>
</dbReference>
<gene>
    <name evidence="4" type="ORF">LPB140_04715</name>
</gene>
<dbReference type="PANTHER" id="PTHR43656">
    <property type="entry name" value="BINDING OXIDOREDUCTASE, PUTATIVE (AFU_ORTHOLOGUE AFUA_2G08260)-RELATED"/>
    <property type="match status" value="1"/>
</dbReference>
<keyword evidence="1" id="KW-0285">Flavoprotein</keyword>
<reference evidence="4 5" key="1">
    <citation type="submission" date="2016-11" db="EMBL/GenBank/DDBJ databases">
        <title>Sphingorhabdus sp. LPB0140, isolated from marine environment.</title>
        <authorList>
            <person name="Kim E."/>
            <person name="Yi H."/>
        </authorList>
    </citation>
    <scope>NUCLEOTIDE SEQUENCE [LARGE SCALE GENOMIC DNA]</scope>
    <source>
        <strain evidence="4 5">LPB0140</strain>
    </source>
</reference>
<dbReference type="Proteomes" id="UP000242561">
    <property type="component" value="Chromosome"/>
</dbReference>
<evidence type="ECO:0000313" key="5">
    <source>
        <dbReference type="Proteomes" id="UP000242561"/>
    </source>
</evidence>
<dbReference type="GO" id="GO:0010181">
    <property type="term" value="F:FMN binding"/>
    <property type="evidence" value="ECO:0007669"/>
    <property type="project" value="InterPro"/>
</dbReference>
<dbReference type="KEGG" id="sphl:LPB140_04715"/>
<dbReference type="InterPro" id="IPR051799">
    <property type="entry name" value="NADH_flavin_oxidoreductase"/>
</dbReference>
<proteinExistence type="predicted"/>
<keyword evidence="5" id="KW-1185">Reference proteome</keyword>
<dbReference type="EMBL" id="CP018154">
    <property type="protein sequence ID" value="APG62220.1"/>
    <property type="molecule type" value="Genomic_DNA"/>
</dbReference>
<evidence type="ECO:0000313" key="4">
    <source>
        <dbReference type="EMBL" id="APG62220.1"/>
    </source>
</evidence>
<protein>
    <submittedName>
        <fullName evidence="4">NADH:flavin oxidoreductase</fullName>
    </submittedName>
</protein>
<name>A0A1L3JAQ2_9SPHN</name>
<dbReference type="SUPFAM" id="SSF51395">
    <property type="entry name" value="FMN-linked oxidoreductases"/>
    <property type="match status" value="1"/>
</dbReference>
<dbReference type="CDD" id="cd04733">
    <property type="entry name" value="OYE_like_2_FMN"/>
    <property type="match status" value="1"/>
</dbReference>
<dbReference type="OrthoDB" id="9804454at2"/>
<dbReference type="PANTHER" id="PTHR43656:SF2">
    <property type="entry name" value="BINDING OXIDOREDUCTASE, PUTATIVE (AFU_ORTHOLOGUE AFUA_2G08260)-RELATED"/>
    <property type="match status" value="1"/>
</dbReference>
<dbReference type="InterPro" id="IPR001155">
    <property type="entry name" value="OxRdtase_FMN_N"/>
</dbReference>
<dbReference type="GO" id="GO:0016491">
    <property type="term" value="F:oxidoreductase activity"/>
    <property type="evidence" value="ECO:0007669"/>
    <property type="project" value="UniProtKB-KW"/>
</dbReference>
<dbReference type="InterPro" id="IPR013785">
    <property type="entry name" value="Aldolase_TIM"/>
</dbReference>
<accession>A0A1L3JAQ2</accession>
<dbReference type="STRING" id="1913578.LPB140_04715"/>